<accession>A0A7V0I9S8</accession>
<proteinExistence type="predicted"/>
<comment type="caution">
    <text evidence="1">The sequence shown here is derived from an EMBL/GenBank/DDBJ whole genome shotgun (WGS) entry which is preliminary data.</text>
</comment>
<organism evidence="1">
    <name type="scientific">Desulfofervidus auxilii</name>
    <dbReference type="NCBI Taxonomy" id="1621989"/>
    <lineage>
        <taxon>Bacteria</taxon>
        <taxon>Pseudomonadati</taxon>
        <taxon>Thermodesulfobacteriota</taxon>
        <taxon>Candidatus Desulfofervidia</taxon>
        <taxon>Candidatus Desulfofervidales</taxon>
        <taxon>Candidatus Desulfofervidaceae</taxon>
        <taxon>Candidatus Desulfofervidus</taxon>
    </lineage>
</organism>
<protein>
    <submittedName>
        <fullName evidence="1">Uncharacterized protein</fullName>
    </submittedName>
</protein>
<dbReference type="EMBL" id="DQWQ01000052">
    <property type="protein sequence ID" value="HDD35374.1"/>
    <property type="molecule type" value="Genomic_DNA"/>
</dbReference>
<sequence length="232" mass="27561">MRFELLRKILQMASYKKYELRGLEIYSDGKDIFVLDTELPIYRSTTIEEVAMRKSPELKEMINPFKVKRILSHKDILYLRGEASISHLYKKALSLIDLSMNEEELREIFEESISIYWRDKPKEIREISEIIFEILGYEEVVKQLRLPPYHIYGIPKKNAYLDPVIIDEEWRKIRLIIGVFPIAEINTLIHFGQIAFGRKKPDFEGVNVFIYWGQQAIRQLDRLRKSKHNGDV</sequence>
<dbReference type="Proteomes" id="UP000885706">
    <property type="component" value="Unassembled WGS sequence"/>
</dbReference>
<dbReference type="AlphaFoldDB" id="A0A7V0I9S8"/>
<name>A0A7V0I9S8_DESA2</name>
<evidence type="ECO:0000313" key="1">
    <source>
        <dbReference type="EMBL" id="HDD35374.1"/>
    </source>
</evidence>
<reference evidence="1" key="1">
    <citation type="journal article" date="2020" name="mSystems">
        <title>Genome- and Community-Level Interaction Insights into Carbon Utilization and Element Cycling Functions of Hydrothermarchaeota in Hydrothermal Sediment.</title>
        <authorList>
            <person name="Zhou Z."/>
            <person name="Liu Y."/>
            <person name="Xu W."/>
            <person name="Pan J."/>
            <person name="Luo Z.H."/>
            <person name="Li M."/>
        </authorList>
    </citation>
    <scope>NUCLEOTIDE SEQUENCE [LARGE SCALE GENOMIC DNA]</scope>
    <source>
        <strain evidence="1">HyVt-113</strain>
    </source>
</reference>
<gene>
    <name evidence="1" type="ORF">ENF30_01100</name>
</gene>